<evidence type="ECO:0000313" key="1">
    <source>
        <dbReference type="EMBL" id="KAK2649435.1"/>
    </source>
</evidence>
<keyword evidence="2" id="KW-1185">Reference proteome</keyword>
<proteinExistence type="predicted"/>
<sequence length="139" mass="16260">MLFEQLLIWLVMSPGLLYVELKVSWILCWIRKRFVGGRDRMKIGFAIGIDTQKYFHWKTSARRARNKIRGLVDSNGYWVSEHSDICEIVESYFRNLFCPSMPNQSSLDRVIRYVSPCLSSRKTVVLDVDFMVDESSGRV</sequence>
<dbReference type="Proteomes" id="UP001280121">
    <property type="component" value="Unassembled WGS sequence"/>
</dbReference>
<protein>
    <submittedName>
        <fullName evidence="1">Uncharacterized protein</fullName>
    </submittedName>
</protein>
<organism evidence="1 2">
    <name type="scientific">Dipteronia dyeriana</name>
    <dbReference type="NCBI Taxonomy" id="168575"/>
    <lineage>
        <taxon>Eukaryota</taxon>
        <taxon>Viridiplantae</taxon>
        <taxon>Streptophyta</taxon>
        <taxon>Embryophyta</taxon>
        <taxon>Tracheophyta</taxon>
        <taxon>Spermatophyta</taxon>
        <taxon>Magnoliopsida</taxon>
        <taxon>eudicotyledons</taxon>
        <taxon>Gunneridae</taxon>
        <taxon>Pentapetalae</taxon>
        <taxon>rosids</taxon>
        <taxon>malvids</taxon>
        <taxon>Sapindales</taxon>
        <taxon>Sapindaceae</taxon>
        <taxon>Hippocastanoideae</taxon>
        <taxon>Acereae</taxon>
        <taxon>Dipteronia</taxon>
    </lineage>
</organism>
<dbReference type="AlphaFoldDB" id="A0AAD9U8L2"/>
<reference evidence="1" key="1">
    <citation type="journal article" date="2023" name="Plant J.">
        <title>Genome sequences and population genomics provide insights into the demographic history, inbreeding, and mutation load of two 'living fossil' tree species of Dipteronia.</title>
        <authorList>
            <person name="Feng Y."/>
            <person name="Comes H.P."/>
            <person name="Chen J."/>
            <person name="Zhu S."/>
            <person name="Lu R."/>
            <person name="Zhang X."/>
            <person name="Li P."/>
            <person name="Qiu J."/>
            <person name="Olsen K.M."/>
            <person name="Qiu Y."/>
        </authorList>
    </citation>
    <scope>NUCLEOTIDE SEQUENCE</scope>
    <source>
        <strain evidence="1">KIB01</strain>
    </source>
</reference>
<accession>A0AAD9U8L2</accession>
<gene>
    <name evidence="1" type="ORF">Ddye_016924</name>
</gene>
<dbReference type="EMBL" id="JANJYI010000005">
    <property type="protein sequence ID" value="KAK2649435.1"/>
    <property type="molecule type" value="Genomic_DNA"/>
</dbReference>
<evidence type="ECO:0000313" key="2">
    <source>
        <dbReference type="Proteomes" id="UP001280121"/>
    </source>
</evidence>
<comment type="caution">
    <text evidence="1">The sequence shown here is derived from an EMBL/GenBank/DDBJ whole genome shotgun (WGS) entry which is preliminary data.</text>
</comment>
<name>A0AAD9U8L2_9ROSI</name>